<keyword evidence="6" id="KW-1185">Reference proteome</keyword>
<organism evidence="5 6">
    <name type="scientific">Stachybotrys chartarum (strain CBS 109288 / IBT 7711)</name>
    <name type="common">Toxic black mold</name>
    <name type="synonym">Stilbospora chartarum</name>
    <dbReference type="NCBI Taxonomy" id="1280523"/>
    <lineage>
        <taxon>Eukaryota</taxon>
        <taxon>Fungi</taxon>
        <taxon>Dikarya</taxon>
        <taxon>Ascomycota</taxon>
        <taxon>Pezizomycotina</taxon>
        <taxon>Sordariomycetes</taxon>
        <taxon>Hypocreomycetidae</taxon>
        <taxon>Hypocreales</taxon>
        <taxon>Stachybotryaceae</taxon>
        <taxon>Stachybotrys</taxon>
    </lineage>
</organism>
<evidence type="ECO:0000313" key="5">
    <source>
        <dbReference type="EMBL" id="KEY73892.1"/>
    </source>
</evidence>
<dbReference type="CDD" id="cd00067">
    <property type="entry name" value="GAL4"/>
    <property type="match status" value="1"/>
</dbReference>
<dbReference type="Pfam" id="PF07287">
    <property type="entry name" value="AtuA"/>
    <property type="match status" value="1"/>
</dbReference>
<dbReference type="InterPro" id="IPR056362">
    <property type="entry name" value="AtuA-like_ferredoxin_dom"/>
</dbReference>
<dbReference type="GO" id="GO:0006351">
    <property type="term" value="P:DNA-templated transcription"/>
    <property type="evidence" value="ECO:0007669"/>
    <property type="project" value="InterPro"/>
</dbReference>
<dbReference type="InterPro" id="IPR036864">
    <property type="entry name" value="Zn2-C6_fun-type_DNA-bd_sf"/>
</dbReference>
<sequence length="1355" mass="151877">MMATKRPVRIMNISGSPVDNRSILAKAAASSEPVDVFTGDWMSELNMPSRAVDYTQGLDVGYEPTFLEALEPALETLAEKRIKLAVNAGVVATKDLFEKVVEMVNQKGLDLTVAWVEGDAVMDIFQTLRKSGTKFKHISAGIDLDSWAYKPVFAQCYLGGWAIAKALQAGADIVVCGRVADASPTIGAAAWWHSWARTDYDKLAQALMAGHLIECSTYVTGGNFTGFKGLDWSRIHELGYPIAEIAADGDVVITKNQGTGGVVNLQTCKEQLLYEIQGKYYLNCDVTAVIDRACLEEIAPNRVRLSGITGLPPPKTTKAGLTAPGGYTAEIHWALVGLDIEEKVKMTDIQLRRSFGPERLARFTCFSLQHYGSVPENPRNQNEATVDLRLVVQARDEDALSTVNFARPALDFIMASFPAATFHPDKRSTKPMAFQEYFPTLIPQPTITVHFSKSTMEAVIVGPPQDATDALANESSSHQTDDPVALDSFGVTIRAPFGHVVLGRAGDKGSNCNVGFFMREESEWPWLKSMLSTERFIELMDGEYTGQKIDRMEFPHLWAVHFLIHDHLDRGVTANATYDVLGKFICEFIRSKPMDVPEAFLEKEPSHKATEMFRWTTDPLFLGHRGSGFKQEKCDGKNPCSNCDSFAVRCQYPPARVRAQIHGQQRSFQAMQKRLAELEMMLGKQDEAGSFQRNRQTSLSSTATDESMKHGASTCSDYANSSARQTPGASTVSGTDEKKSTSTNPLLILLREMSIGALGEYMGATSQITMSRIINSMSQSRDEIKNDMDDDDGTIRPSESNPWEHLSPKSANSNSKTHKTSVDFAQIPDTVAKRLFRGYLVHISTRWPVMHTPYIRQLHETRASLSDKYEITALHLVYAIGGRFLETTGERGEFHSDRHCEEAIQNLDEIIRNHAGLRSIQILILLSLYNLRSPRGPGAWTFAGLAMRQCIEMGLHRQTRMKWSLIEEMRRRVFWTCYCLDRQVSIILGRPFSISDRDIDTELPTDVDESIEDEDSLRVLQQESRNRPWKISRISTSMTGFIYMCRLRVIESDIQQTIYRVDKVPPDMRADVESFIARLEQWKAEMPSDARQLPDFRTMRVDGYQNYMAYYYKCMRFLLYPVVLSSEIADVYFLKRCAEACAGVCRTYKKLHQSVPVGFSVMALHSIFIAGLTLLYCIWAAPAEVFNIATSNGLNACSIVMYVIADRWVGARKYRDVFDVIKQAVMESVETGADEPRRVITDLRLQVLTALRSAGSNERDCRGEFSAMVNGMAADRDDRGEAIVSREDQRPEWQTLATDAPSVAEQRLDNMLPMEGMPLLDDMVFSFPSVEEMDMMARDPLDAQQNEWGFGNCGP</sequence>
<evidence type="ECO:0000259" key="4">
    <source>
        <dbReference type="SMART" id="SM00906"/>
    </source>
</evidence>
<dbReference type="Gene3D" id="4.10.240.10">
    <property type="entry name" value="Zn(2)-C6 fungal-type DNA-binding domain"/>
    <property type="match status" value="1"/>
</dbReference>
<evidence type="ECO:0000256" key="1">
    <source>
        <dbReference type="ARBA" id="ARBA00022723"/>
    </source>
</evidence>
<dbReference type="CDD" id="cd12148">
    <property type="entry name" value="fungal_TF_MHR"/>
    <property type="match status" value="1"/>
</dbReference>
<dbReference type="InterPro" id="IPR001138">
    <property type="entry name" value="Zn2Cys6_DnaBD"/>
</dbReference>
<dbReference type="InterPro" id="IPR007219">
    <property type="entry name" value="XnlR_reg_dom"/>
</dbReference>
<dbReference type="Pfam" id="PF04082">
    <property type="entry name" value="Fungal_trans"/>
    <property type="match status" value="1"/>
</dbReference>
<dbReference type="InterPro" id="IPR010839">
    <property type="entry name" value="AtuA_N"/>
</dbReference>
<feature type="region of interest" description="Disordered" evidence="3">
    <location>
        <begin position="686"/>
        <end position="741"/>
    </location>
</feature>
<feature type="compositionally biased region" description="Polar residues" evidence="3">
    <location>
        <begin position="713"/>
        <end position="734"/>
    </location>
</feature>
<keyword evidence="2" id="KW-0539">Nucleus</keyword>
<dbReference type="Pfam" id="PF23544">
    <property type="entry name" value="AtuA_ferredoxin"/>
    <property type="match status" value="1"/>
</dbReference>
<gene>
    <name evidence="5" type="ORF">S7711_06100</name>
</gene>
<proteinExistence type="predicted"/>
<dbReference type="GO" id="GO:0008270">
    <property type="term" value="F:zinc ion binding"/>
    <property type="evidence" value="ECO:0007669"/>
    <property type="project" value="InterPro"/>
</dbReference>
<dbReference type="PANTHER" id="PTHR47585:SF2">
    <property type="entry name" value="DUF1446 DOMAIN PROTEIN (AFU_ORTHOLOGUE AFUA_6G11420)"/>
    <property type="match status" value="1"/>
</dbReference>
<evidence type="ECO:0000256" key="3">
    <source>
        <dbReference type="SAM" id="MobiDB-lite"/>
    </source>
</evidence>
<keyword evidence="1" id="KW-0479">Metal-binding</keyword>
<dbReference type="GO" id="GO:0000981">
    <property type="term" value="F:DNA-binding transcription factor activity, RNA polymerase II-specific"/>
    <property type="evidence" value="ECO:0007669"/>
    <property type="project" value="InterPro"/>
</dbReference>
<dbReference type="EMBL" id="KL647710">
    <property type="protein sequence ID" value="KEY73892.1"/>
    <property type="molecule type" value="Genomic_DNA"/>
</dbReference>
<feature type="region of interest" description="Disordered" evidence="3">
    <location>
        <begin position="783"/>
        <end position="819"/>
    </location>
</feature>
<feature type="domain" description="Xylanolytic transcriptional activator regulatory" evidence="4">
    <location>
        <begin position="939"/>
        <end position="1010"/>
    </location>
</feature>
<protein>
    <recommendedName>
        <fullName evidence="4">Xylanolytic transcriptional activator regulatory domain-containing protein</fullName>
    </recommendedName>
</protein>
<dbReference type="OrthoDB" id="10265871at2759"/>
<evidence type="ECO:0000256" key="2">
    <source>
        <dbReference type="ARBA" id="ARBA00023242"/>
    </source>
</evidence>
<accession>A0A084B8L3</accession>
<evidence type="ECO:0000313" key="6">
    <source>
        <dbReference type="Proteomes" id="UP000028045"/>
    </source>
</evidence>
<dbReference type="GO" id="GO:0003677">
    <property type="term" value="F:DNA binding"/>
    <property type="evidence" value="ECO:0007669"/>
    <property type="project" value="InterPro"/>
</dbReference>
<feature type="compositionally biased region" description="Polar residues" evidence="3">
    <location>
        <begin position="691"/>
        <end position="705"/>
    </location>
</feature>
<dbReference type="HOGENOM" id="CLU_005674_0_0_1"/>
<name>A0A084B8L3_STACB</name>
<dbReference type="PANTHER" id="PTHR47585">
    <property type="match status" value="1"/>
</dbReference>
<dbReference type="SMART" id="SM00906">
    <property type="entry name" value="Fungal_trans"/>
    <property type="match status" value="1"/>
</dbReference>
<dbReference type="Proteomes" id="UP000028045">
    <property type="component" value="Unassembled WGS sequence"/>
</dbReference>
<reference evidence="5 6" key="1">
    <citation type="journal article" date="2014" name="BMC Genomics">
        <title>Comparative genome sequencing reveals chemotype-specific gene clusters in the toxigenic black mold Stachybotrys.</title>
        <authorList>
            <person name="Semeiks J."/>
            <person name="Borek D."/>
            <person name="Otwinowski Z."/>
            <person name="Grishin N.V."/>
        </authorList>
    </citation>
    <scope>NUCLEOTIDE SEQUENCE [LARGE SCALE GENOMIC DNA]</scope>
    <source>
        <strain evidence="6">CBS 109288 / IBT 7711</strain>
    </source>
</reference>